<evidence type="ECO:0000313" key="2">
    <source>
        <dbReference type="EMBL" id="GBP15107.1"/>
    </source>
</evidence>
<dbReference type="STRING" id="151549.A0A4C1TNC4"/>
<dbReference type="Pfam" id="PF07727">
    <property type="entry name" value="RVT_2"/>
    <property type="match status" value="1"/>
</dbReference>
<dbReference type="AlphaFoldDB" id="A0A4C1TNC4"/>
<feature type="domain" description="Reverse transcriptase Ty1/copia-type" evidence="1">
    <location>
        <begin position="69"/>
        <end position="129"/>
    </location>
</feature>
<comment type="caution">
    <text evidence="2">The sequence shown here is derived from an EMBL/GenBank/DDBJ whole genome shotgun (WGS) entry which is preliminary data.</text>
</comment>
<sequence>MYVSSTGYGEYRALTKKKANRQTLQKFSDDQTQLWRAAMQKELQSFEENNAWELVDALSDGSIVYPSQRDIDYQDTVSSVVKHPTLRMLLVLGVEWDMDITHLDVTTTSLNGHLKENIYKSIPEGISHQGLIGSFMCLAILTRPDIAYPLRYLG</sequence>
<gene>
    <name evidence="2" type="primary">GIP</name>
    <name evidence="2" type="ORF">EVAR_11411_1</name>
</gene>
<dbReference type="EMBL" id="BGZK01000069">
    <property type="protein sequence ID" value="GBP15107.1"/>
    <property type="molecule type" value="Genomic_DNA"/>
</dbReference>
<dbReference type="InterPro" id="IPR013103">
    <property type="entry name" value="RVT_2"/>
</dbReference>
<evidence type="ECO:0000313" key="3">
    <source>
        <dbReference type="Proteomes" id="UP000299102"/>
    </source>
</evidence>
<organism evidence="2 3">
    <name type="scientific">Eumeta variegata</name>
    <name type="common">Bagworm moth</name>
    <name type="synonym">Eumeta japonica</name>
    <dbReference type="NCBI Taxonomy" id="151549"/>
    <lineage>
        <taxon>Eukaryota</taxon>
        <taxon>Metazoa</taxon>
        <taxon>Ecdysozoa</taxon>
        <taxon>Arthropoda</taxon>
        <taxon>Hexapoda</taxon>
        <taxon>Insecta</taxon>
        <taxon>Pterygota</taxon>
        <taxon>Neoptera</taxon>
        <taxon>Endopterygota</taxon>
        <taxon>Lepidoptera</taxon>
        <taxon>Glossata</taxon>
        <taxon>Ditrysia</taxon>
        <taxon>Tineoidea</taxon>
        <taxon>Psychidae</taxon>
        <taxon>Oiketicinae</taxon>
        <taxon>Eumeta</taxon>
    </lineage>
</organism>
<dbReference type="Proteomes" id="UP000299102">
    <property type="component" value="Unassembled WGS sequence"/>
</dbReference>
<keyword evidence="3" id="KW-1185">Reference proteome</keyword>
<reference evidence="2 3" key="1">
    <citation type="journal article" date="2019" name="Commun. Biol.">
        <title>The bagworm genome reveals a unique fibroin gene that provides high tensile strength.</title>
        <authorList>
            <person name="Kono N."/>
            <person name="Nakamura H."/>
            <person name="Ohtoshi R."/>
            <person name="Tomita M."/>
            <person name="Numata K."/>
            <person name="Arakawa K."/>
        </authorList>
    </citation>
    <scope>NUCLEOTIDE SEQUENCE [LARGE SCALE GENOMIC DNA]</scope>
</reference>
<proteinExistence type="predicted"/>
<name>A0A4C1TNC4_EUMVA</name>
<dbReference type="OrthoDB" id="411615at2759"/>
<protein>
    <submittedName>
        <fullName evidence="2">Copia protein</fullName>
    </submittedName>
</protein>
<accession>A0A4C1TNC4</accession>
<evidence type="ECO:0000259" key="1">
    <source>
        <dbReference type="Pfam" id="PF07727"/>
    </source>
</evidence>